<keyword evidence="2 5" id="KW-0732">Signal</keyword>
<dbReference type="SMART" id="SM00062">
    <property type="entry name" value="PBPb"/>
    <property type="match status" value="1"/>
</dbReference>
<dbReference type="Proteomes" id="UP001597214">
    <property type="component" value="Unassembled WGS sequence"/>
</dbReference>
<accession>A0ABW4LMN7</accession>
<organism evidence="8 9">
    <name type="scientific">Bacillus salitolerans</name>
    <dbReference type="NCBI Taxonomy" id="1437434"/>
    <lineage>
        <taxon>Bacteria</taxon>
        <taxon>Bacillati</taxon>
        <taxon>Bacillota</taxon>
        <taxon>Bacilli</taxon>
        <taxon>Bacillales</taxon>
        <taxon>Bacillaceae</taxon>
        <taxon>Bacillus</taxon>
    </lineage>
</organism>
<dbReference type="InterPro" id="IPR001320">
    <property type="entry name" value="Iontro_rcpt_C"/>
</dbReference>
<feature type="signal peptide" evidence="5">
    <location>
        <begin position="1"/>
        <end position="21"/>
    </location>
</feature>
<evidence type="ECO:0000256" key="5">
    <source>
        <dbReference type="SAM" id="SignalP"/>
    </source>
</evidence>
<dbReference type="SMART" id="SM00079">
    <property type="entry name" value="PBPe"/>
    <property type="match status" value="1"/>
</dbReference>
<evidence type="ECO:0000256" key="2">
    <source>
        <dbReference type="ARBA" id="ARBA00022729"/>
    </source>
</evidence>
<gene>
    <name evidence="8" type="ORF">ACFSCX_07320</name>
</gene>
<evidence type="ECO:0000256" key="1">
    <source>
        <dbReference type="ARBA" id="ARBA00004193"/>
    </source>
</evidence>
<dbReference type="Pfam" id="PF00497">
    <property type="entry name" value="SBP_bac_3"/>
    <property type="match status" value="1"/>
</dbReference>
<dbReference type="Gene3D" id="3.40.190.10">
    <property type="entry name" value="Periplasmic binding protein-like II"/>
    <property type="match status" value="2"/>
</dbReference>
<keyword evidence="9" id="KW-1185">Reference proteome</keyword>
<feature type="chain" id="PRO_5045458265" evidence="5">
    <location>
        <begin position="22"/>
        <end position="255"/>
    </location>
</feature>
<dbReference type="RefSeq" id="WP_377927521.1">
    <property type="nucleotide sequence ID" value="NZ_JBHUEM010000007.1"/>
</dbReference>
<keyword evidence="4" id="KW-0449">Lipoprotein</keyword>
<dbReference type="PANTHER" id="PTHR35936">
    <property type="entry name" value="MEMBRANE-BOUND LYTIC MUREIN TRANSGLYCOSYLASE F"/>
    <property type="match status" value="1"/>
</dbReference>
<feature type="domain" description="Solute-binding protein family 3/N-terminal" evidence="6">
    <location>
        <begin position="31"/>
        <end position="254"/>
    </location>
</feature>
<proteinExistence type="predicted"/>
<feature type="domain" description="Ionotropic glutamate receptor C-terminal" evidence="7">
    <location>
        <begin position="31"/>
        <end position="253"/>
    </location>
</feature>
<dbReference type="SUPFAM" id="SSF53850">
    <property type="entry name" value="Periplasmic binding protein-like II"/>
    <property type="match status" value="1"/>
</dbReference>
<evidence type="ECO:0000259" key="6">
    <source>
        <dbReference type="SMART" id="SM00062"/>
    </source>
</evidence>
<dbReference type="PROSITE" id="PS51257">
    <property type="entry name" value="PROKAR_LIPOPROTEIN"/>
    <property type="match status" value="1"/>
</dbReference>
<evidence type="ECO:0000259" key="7">
    <source>
        <dbReference type="SMART" id="SM00079"/>
    </source>
</evidence>
<name>A0ABW4LMN7_9BACI</name>
<reference evidence="9" key="1">
    <citation type="journal article" date="2019" name="Int. J. Syst. Evol. Microbiol.">
        <title>The Global Catalogue of Microorganisms (GCM) 10K type strain sequencing project: providing services to taxonomists for standard genome sequencing and annotation.</title>
        <authorList>
            <consortium name="The Broad Institute Genomics Platform"/>
            <consortium name="The Broad Institute Genome Sequencing Center for Infectious Disease"/>
            <person name="Wu L."/>
            <person name="Ma J."/>
        </authorList>
    </citation>
    <scope>NUCLEOTIDE SEQUENCE [LARGE SCALE GENOMIC DNA]</scope>
    <source>
        <strain evidence="9">CCUG 49339</strain>
    </source>
</reference>
<dbReference type="EMBL" id="JBHUEM010000007">
    <property type="protein sequence ID" value="MFD1736372.1"/>
    <property type="molecule type" value="Genomic_DNA"/>
</dbReference>
<sequence>MKASKLLFGLIISILTVGLLAACGNADDGKKLVMATSADYPPYEFIDTEKGEEIIGFDVDIAKYITNELGYELEIVDMDFTTLITAMNGGKADFILAGMTPTPERLENADFSDIYFTAKHLIVSKKDSGINTIDDLAGKKVGVQTGSIQEGKADEIAETVNITIESRNRVPELVQEILAGRFDAAIIEDTVAAGHFKNNPELVGFAIEDGESDAGSAIAFPKDSDLTEEFNRVLNEMKENGELDKLIVKWFGGEE</sequence>
<evidence type="ECO:0000256" key="3">
    <source>
        <dbReference type="ARBA" id="ARBA00023139"/>
    </source>
</evidence>
<dbReference type="InterPro" id="IPR001638">
    <property type="entry name" value="Solute-binding_3/MltF_N"/>
</dbReference>
<keyword evidence="3" id="KW-0564">Palmitate</keyword>
<evidence type="ECO:0000256" key="4">
    <source>
        <dbReference type="ARBA" id="ARBA00023288"/>
    </source>
</evidence>
<evidence type="ECO:0000313" key="9">
    <source>
        <dbReference type="Proteomes" id="UP001597214"/>
    </source>
</evidence>
<dbReference type="PANTHER" id="PTHR35936:SF17">
    <property type="entry name" value="ARGININE-BINDING EXTRACELLULAR PROTEIN ARTP"/>
    <property type="match status" value="1"/>
</dbReference>
<comment type="subcellular location">
    <subcellularLocation>
        <location evidence="1">Cell membrane</location>
        <topology evidence="1">Lipid-anchor</topology>
    </subcellularLocation>
</comment>
<comment type="caution">
    <text evidence="8">The sequence shown here is derived from an EMBL/GenBank/DDBJ whole genome shotgun (WGS) entry which is preliminary data.</text>
</comment>
<protein>
    <submittedName>
        <fullName evidence="8">Transporter substrate-binding domain-containing protein</fullName>
    </submittedName>
</protein>
<evidence type="ECO:0000313" key="8">
    <source>
        <dbReference type="EMBL" id="MFD1736372.1"/>
    </source>
</evidence>